<organism evidence="1 2">
    <name type="scientific">Hyalomma asiaticum</name>
    <name type="common">Tick</name>
    <dbReference type="NCBI Taxonomy" id="266040"/>
    <lineage>
        <taxon>Eukaryota</taxon>
        <taxon>Metazoa</taxon>
        <taxon>Ecdysozoa</taxon>
        <taxon>Arthropoda</taxon>
        <taxon>Chelicerata</taxon>
        <taxon>Arachnida</taxon>
        <taxon>Acari</taxon>
        <taxon>Parasitiformes</taxon>
        <taxon>Ixodida</taxon>
        <taxon>Ixodoidea</taxon>
        <taxon>Ixodidae</taxon>
        <taxon>Hyalomminae</taxon>
        <taxon>Hyalomma</taxon>
    </lineage>
</organism>
<proteinExistence type="predicted"/>
<comment type="caution">
    <text evidence="1">The sequence shown here is derived from an EMBL/GenBank/DDBJ whole genome shotgun (WGS) entry which is preliminary data.</text>
</comment>
<dbReference type="EMBL" id="CM023484">
    <property type="protein sequence ID" value="KAH6931765.1"/>
    <property type="molecule type" value="Genomic_DNA"/>
</dbReference>
<gene>
    <name evidence="1" type="ORF">HPB50_000358</name>
</gene>
<evidence type="ECO:0000313" key="2">
    <source>
        <dbReference type="Proteomes" id="UP000821845"/>
    </source>
</evidence>
<reference evidence="1" key="1">
    <citation type="submission" date="2020-05" db="EMBL/GenBank/DDBJ databases">
        <title>Large-scale comparative analyses of tick genomes elucidate their genetic diversity and vector capacities.</title>
        <authorList>
            <person name="Jia N."/>
            <person name="Wang J."/>
            <person name="Shi W."/>
            <person name="Du L."/>
            <person name="Sun Y."/>
            <person name="Zhan W."/>
            <person name="Jiang J."/>
            <person name="Wang Q."/>
            <person name="Zhang B."/>
            <person name="Ji P."/>
            <person name="Sakyi L.B."/>
            <person name="Cui X."/>
            <person name="Yuan T."/>
            <person name="Jiang B."/>
            <person name="Yang W."/>
            <person name="Lam T.T.-Y."/>
            <person name="Chang Q."/>
            <person name="Ding S."/>
            <person name="Wang X."/>
            <person name="Zhu J."/>
            <person name="Ruan X."/>
            <person name="Zhao L."/>
            <person name="Wei J."/>
            <person name="Que T."/>
            <person name="Du C."/>
            <person name="Cheng J."/>
            <person name="Dai P."/>
            <person name="Han X."/>
            <person name="Huang E."/>
            <person name="Gao Y."/>
            <person name="Liu J."/>
            <person name="Shao H."/>
            <person name="Ye R."/>
            <person name="Li L."/>
            <person name="Wei W."/>
            <person name="Wang X."/>
            <person name="Wang C."/>
            <person name="Yang T."/>
            <person name="Huo Q."/>
            <person name="Li W."/>
            <person name="Guo W."/>
            <person name="Chen H."/>
            <person name="Zhou L."/>
            <person name="Ni X."/>
            <person name="Tian J."/>
            <person name="Zhou Y."/>
            <person name="Sheng Y."/>
            <person name="Liu T."/>
            <person name="Pan Y."/>
            <person name="Xia L."/>
            <person name="Li J."/>
            <person name="Zhao F."/>
            <person name="Cao W."/>
        </authorList>
    </citation>
    <scope>NUCLEOTIDE SEQUENCE</scope>
    <source>
        <strain evidence="1">Hyas-2018</strain>
    </source>
</reference>
<protein>
    <submittedName>
        <fullName evidence="1">Uncharacterized protein</fullName>
    </submittedName>
</protein>
<sequence>MELNLMLAQERRRQLQLLIELEKLKQARASRAKQVGDVVECRAHSEPAANSLAAGKAAVSASVLRTERECALSAEPEKQIQGMLLATQVAGHSEVPCSDIVPGDSPDTAPLCSAGCGNRDACYINSNADCRD</sequence>
<keyword evidence="2" id="KW-1185">Reference proteome</keyword>
<name>A0ACB7SAN1_HYAAI</name>
<accession>A0ACB7SAN1</accession>
<evidence type="ECO:0000313" key="1">
    <source>
        <dbReference type="EMBL" id="KAH6931765.1"/>
    </source>
</evidence>
<dbReference type="Proteomes" id="UP000821845">
    <property type="component" value="Chromosome 4"/>
</dbReference>